<feature type="transmembrane region" description="Helical" evidence="8">
    <location>
        <begin position="144"/>
        <end position="168"/>
    </location>
</feature>
<evidence type="ECO:0000256" key="7">
    <source>
        <dbReference type="ARBA" id="ARBA00023136"/>
    </source>
</evidence>
<feature type="transmembrane region" description="Helical" evidence="8">
    <location>
        <begin position="422"/>
        <end position="446"/>
    </location>
</feature>
<dbReference type="SUPFAM" id="SSF103473">
    <property type="entry name" value="MFS general substrate transporter"/>
    <property type="match status" value="1"/>
</dbReference>
<evidence type="ECO:0000256" key="6">
    <source>
        <dbReference type="ARBA" id="ARBA00022989"/>
    </source>
</evidence>
<feature type="transmembrane region" description="Helical" evidence="8">
    <location>
        <begin position="458"/>
        <end position="479"/>
    </location>
</feature>
<name>A0ABZ0UPZ8_9RICK</name>
<evidence type="ECO:0000256" key="5">
    <source>
        <dbReference type="ARBA" id="ARBA00022847"/>
    </source>
</evidence>
<evidence type="ECO:0000256" key="3">
    <source>
        <dbReference type="ARBA" id="ARBA00022475"/>
    </source>
</evidence>
<dbReference type="RefSeq" id="WP_323732874.1">
    <property type="nucleotide sequence ID" value="NZ_CP110820.1"/>
</dbReference>
<protein>
    <submittedName>
        <fullName evidence="10">MFS transporter</fullName>
    </submittedName>
</protein>
<keyword evidence="6 8" id="KW-1133">Transmembrane helix</keyword>
<organism evidence="10 11">
    <name type="scientific">Candidatus Bandiella euplotis</name>
    <dbReference type="NCBI Taxonomy" id="1664265"/>
    <lineage>
        <taxon>Bacteria</taxon>
        <taxon>Pseudomonadati</taxon>
        <taxon>Pseudomonadota</taxon>
        <taxon>Alphaproteobacteria</taxon>
        <taxon>Rickettsiales</taxon>
        <taxon>Candidatus Midichloriaceae</taxon>
        <taxon>Candidatus Bandiella</taxon>
    </lineage>
</organism>
<evidence type="ECO:0000313" key="11">
    <source>
        <dbReference type="Proteomes" id="UP001327219"/>
    </source>
</evidence>
<keyword evidence="11" id="KW-1185">Reference proteome</keyword>
<evidence type="ECO:0000313" key="10">
    <source>
        <dbReference type="EMBL" id="WPX97336.1"/>
    </source>
</evidence>
<keyword evidence="5" id="KW-0769">Symport</keyword>
<dbReference type="Pfam" id="PF07690">
    <property type="entry name" value="MFS_1"/>
    <property type="match status" value="1"/>
</dbReference>
<dbReference type="InterPro" id="IPR020846">
    <property type="entry name" value="MFS_dom"/>
</dbReference>
<evidence type="ECO:0000259" key="9">
    <source>
        <dbReference type="PROSITE" id="PS50850"/>
    </source>
</evidence>
<dbReference type="InterPro" id="IPR011701">
    <property type="entry name" value="MFS"/>
</dbReference>
<dbReference type="InterPro" id="IPR036259">
    <property type="entry name" value="MFS_trans_sf"/>
</dbReference>
<feature type="transmembrane region" description="Helical" evidence="8">
    <location>
        <begin position="36"/>
        <end position="54"/>
    </location>
</feature>
<proteinExistence type="predicted"/>
<gene>
    <name evidence="10" type="ORF">Bandiella_01485</name>
</gene>
<feature type="transmembrane region" description="Helical" evidence="8">
    <location>
        <begin position="485"/>
        <end position="505"/>
    </location>
</feature>
<dbReference type="PANTHER" id="PTHR43528">
    <property type="entry name" value="ALPHA-KETOGLUTARATE PERMEASE"/>
    <property type="match status" value="1"/>
</dbReference>
<evidence type="ECO:0000256" key="8">
    <source>
        <dbReference type="SAM" id="Phobius"/>
    </source>
</evidence>
<feature type="transmembrane region" description="Helical" evidence="8">
    <location>
        <begin position="104"/>
        <end position="124"/>
    </location>
</feature>
<dbReference type="EMBL" id="CP110820">
    <property type="protein sequence ID" value="WPX97336.1"/>
    <property type="molecule type" value="Genomic_DNA"/>
</dbReference>
<evidence type="ECO:0000256" key="2">
    <source>
        <dbReference type="ARBA" id="ARBA00022448"/>
    </source>
</evidence>
<comment type="subcellular location">
    <subcellularLocation>
        <location evidence="1">Cell inner membrane</location>
        <topology evidence="1">Multi-pass membrane protein</topology>
    </subcellularLocation>
</comment>
<keyword evidence="4 8" id="KW-0812">Transmembrane</keyword>
<feature type="transmembrane region" description="Helical" evidence="8">
    <location>
        <begin position="240"/>
        <end position="267"/>
    </location>
</feature>
<dbReference type="Gene3D" id="1.20.1250.20">
    <property type="entry name" value="MFS general substrate transporter like domains"/>
    <property type="match status" value="1"/>
</dbReference>
<sequence>MQLLIAPHLNYDPNITRRTSDKCWQNLWRTNNSKNSAYVVAFNIVFYLFVTYGSTKSKSGGKTKDKKILLIKKKYVVLSTHSERQIYLWGCMSNNKLTRGQREAVALLSIGMFLEYFDLMLYIHMAVFLNEIFFPQADKTTAQLVTAATFCSTYLMRPVGGFIIGWIGDRMGRKTVIMITTTIMAISCIVMASVGTYAEIGVTASVVMILCRMSQGLSSVGEAIGSEIYISETFKSPYKYIYCGIIDISGMMGGIFSLLVASFALSVGLNWRLAFWIGASIAIFSFVARVRLGESKEFIEHQNKLKAQAGLDKQKVEDKSVHPEKIDKNAIFAYFLIRIIAVACIYIVFAYMGEYMKEKLGYTSEEVIHQNTIISILVIIGTVVALSFAKKYHPTKIAKATVFFFLVFLPFIPWWLSNITGAISLTCVQFVMFSFGLYLIGMEVVCFKYFPITKRFTILATTFGVASVLGQIVIAFGLIPLTEHLGYYGLWVIYIPVIGGFLYGINYIEKLEKKRGVYDIYPNEKSININ</sequence>
<evidence type="ECO:0000256" key="1">
    <source>
        <dbReference type="ARBA" id="ARBA00004429"/>
    </source>
</evidence>
<accession>A0ABZ0UPZ8</accession>
<dbReference type="Proteomes" id="UP001327219">
    <property type="component" value="Chromosome"/>
</dbReference>
<feature type="transmembrane region" description="Helical" evidence="8">
    <location>
        <begin position="331"/>
        <end position="352"/>
    </location>
</feature>
<evidence type="ECO:0000256" key="4">
    <source>
        <dbReference type="ARBA" id="ARBA00022692"/>
    </source>
</evidence>
<keyword evidence="2" id="KW-0813">Transport</keyword>
<feature type="transmembrane region" description="Helical" evidence="8">
    <location>
        <begin position="397"/>
        <end position="416"/>
    </location>
</feature>
<feature type="domain" description="Major facilitator superfamily (MFS) profile" evidence="9">
    <location>
        <begin position="104"/>
        <end position="512"/>
    </location>
</feature>
<keyword evidence="3" id="KW-1003">Cell membrane</keyword>
<feature type="transmembrane region" description="Helical" evidence="8">
    <location>
        <begin position="372"/>
        <end position="390"/>
    </location>
</feature>
<dbReference type="PROSITE" id="PS50850">
    <property type="entry name" value="MFS"/>
    <property type="match status" value="1"/>
</dbReference>
<feature type="transmembrane region" description="Helical" evidence="8">
    <location>
        <begin position="175"/>
        <end position="194"/>
    </location>
</feature>
<keyword evidence="7 8" id="KW-0472">Membrane</keyword>
<reference evidence="10 11" key="1">
    <citation type="submission" date="2022-11" db="EMBL/GenBank/DDBJ databases">
        <title>Host association and intracellularity evolved multiple times independently in the Rickettsiales.</title>
        <authorList>
            <person name="Castelli M."/>
            <person name="Nardi T."/>
            <person name="Gammuto L."/>
            <person name="Bellinzona G."/>
            <person name="Sabaneyeva E."/>
            <person name="Potekhin A."/>
            <person name="Serra V."/>
            <person name="Petroni G."/>
            <person name="Sassera D."/>
        </authorList>
    </citation>
    <scope>NUCLEOTIDE SEQUENCE [LARGE SCALE GENOMIC DNA]</scope>
    <source>
        <strain evidence="10 11">NDG2</strain>
    </source>
</reference>
<dbReference type="PANTHER" id="PTHR43528:SF7">
    <property type="entry name" value="MFS TRANSPORTER"/>
    <property type="match status" value="1"/>
</dbReference>
<dbReference type="InterPro" id="IPR051084">
    <property type="entry name" value="H+-coupled_symporters"/>
</dbReference>